<protein>
    <submittedName>
        <fullName evidence="1">Uncharacterized protein</fullName>
    </submittedName>
</protein>
<dbReference type="SUPFAM" id="SSF75553">
    <property type="entry name" value="Smc hinge domain"/>
    <property type="match status" value="1"/>
</dbReference>
<dbReference type="EMBL" id="GL377314">
    <property type="protein sequence ID" value="EFI91941.1"/>
    <property type="molecule type" value="Genomic_DNA"/>
</dbReference>
<dbReference type="KEGG" id="scm:SCHCO_02672676"/>
<dbReference type="AlphaFoldDB" id="D8QJ62"/>
<dbReference type="GO" id="GO:0005694">
    <property type="term" value="C:chromosome"/>
    <property type="evidence" value="ECO:0007669"/>
    <property type="project" value="InterPro"/>
</dbReference>
<dbReference type="STRING" id="578458.D8QJ62"/>
<gene>
    <name evidence="1" type="ORF">SCHCODRAFT_113893</name>
</gene>
<dbReference type="InterPro" id="IPR036277">
    <property type="entry name" value="SMC_hinge_sf"/>
</dbReference>
<dbReference type="RefSeq" id="XP_003026844.1">
    <property type="nucleotide sequence ID" value="XM_003026798.1"/>
</dbReference>
<name>D8QJ62_SCHCM</name>
<sequence>MLYTLVTIPLINKLEINETHLKALQQVFSKDRIHHTLKDAAVYVKALGITIITTDSDKVDRKDALFDGYHEPGACGSTRERVKNMTTMIDQ</sequence>
<dbReference type="GO" id="GO:0051276">
    <property type="term" value="P:chromosome organization"/>
    <property type="evidence" value="ECO:0007669"/>
    <property type="project" value="InterPro"/>
</dbReference>
<reference evidence="1 2" key="1">
    <citation type="journal article" date="2010" name="Nat. Biotechnol.">
        <title>Genome sequence of the model mushroom Schizophyllum commune.</title>
        <authorList>
            <person name="Ohm R.A."/>
            <person name="de Jong J.F."/>
            <person name="Lugones L.G."/>
            <person name="Aerts A."/>
            <person name="Kothe E."/>
            <person name="Stajich J.E."/>
            <person name="de Vries R.P."/>
            <person name="Record E."/>
            <person name="Levasseur A."/>
            <person name="Baker S.E."/>
            <person name="Bartholomew K.A."/>
            <person name="Coutinho P.M."/>
            <person name="Erdmann S."/>
            <person name="Fowler T.J."/>
            <person name="Gathman A.C."/>
            <person name="Lombard V."/>
            <person name="Henrissat B."/>
            <person name="Knabe N."/>
            <person name="Kuees U."/>
            <person name="Lilly W.W."/>
            <person name="Lindquist E."/>
            <person name="Lucas S."/>
            <person name="Magnuson J.K."/>
            <person name="Piumi F."/>
            <person name="Raudaskoski M."/>
            <person name="Salamov A."/>
            <person name="Schmutz J."/>
            <person name="Schwarze F.W.M.R."/>
            <person name="vanKuyk P.A."/>
            <person name="Horton J.S."/>
            <person name="Grigoriev I.V."/>
            <person name="Woesten H.A.B."/>
        </authorList>
    </citation>
    <scope>NUCLEOTIDE SEQUENCE [LARGE SCALE GENOMIC DNA]</scope>
    <source>
        <strain evidence="2">H4-8 / FGSC 9210</strain>
    </source>
</reference>
<feature type="non-terminal residue" evidence="1">
    <location>
        <position position="91"/>
    </location>
</feature>
<organism evidence="2">
    <name type="scientific">Schizophyllum commune (strain H4-8 / FGSC 9210)</name>
    <name type="common">Split gill fungus</name>
    <dbReference type="NCBI Taxonomy" id="578458"/>
    <lineage>
        <taxon>Eukaryota</taxon>
        <taxon>Fungi</taxon>
        <taxon>Dikarya</taxon>
        <taxon>Basidiomycota</taxon>
        <taxon>Agaricomycotina</taxon>
        <taxon>Agaricomycetes</taxon>
        <taxon>Agaricomycetidae</taxon>
        <taxon>Agaricales</taxon>
        <taxon>Schizophyllaceae</taxon>
        <taxon>Schizophyllum</taxon>
    </lineage>
</organism>
<dbReference type="Proteomes" id="UP000007431">
    <property type="component" value="Unassembled WGS sequence"/>
</dbReference>
<keyword evidence="2" id="KW-1185">Reference proteome</keyword>
<dbReference type="HOGENOM" id="CLU_2428318_0_0_1"/>
<proteinExistence type="predicted"/>
<dbReference type="OrthoDB" id="431497at2759"/>
<dbReference type="GeneID" id="9596615"/>
<accession>D8QJ62</accession>
<dbReference type="VEuPathDB" id="FungiDB:SCHCODRAFT_02672676"/>
<dbReference type="InParanoid" id="D8QJ62"/>
<evidence type="ECO:0000313" key="2">
    <source>
        <dbReference type="Proteomes" id="UP000007431"/>
    </source>
</evidence>
<dbReference type="GO" id="GO:0005524">
    <property type="term" value="F:ATP binding"/>
    <property type="evidence" value="ECO:0007669"/>
    <property type="project" value="InterPro"/>
</dbReference>
<evidence type="ECO:0000313" key="1">
    <source>
        <dbReference type="EMBL" id="EFI91941.1"/>
    </source>
</evidence>